<evidence type="ECO:0000313" key="2">
    <source>
        <dbReference type="EMBL" id="MDQ0189885.1"/>
    </source>
</evidence>
<comment type="caution">
    <text evidence="2">The sequence shown here is derived from an EMBL/GenBank/DDBJ whole genome shotgun (WGS) entry which is preliminary data.</text>
</comment>
<dbReference type="Gene3D" id="3.20.20.370">
    <property type="entry name" value="Glycoside hydrolase/deacetylase"/>
    <property type="match status" value="1"/>
</dbReference>
<dbReference type="RefSeq" id="WP_274457003.1">
    <property type="nucleotide sequence ID" value="NZ_CP067097.1"/>
</dbReference>
<reference evidence="2 3" key="1">
    <citation type="submission" date="2023-07" db="EMBL/GenBank/DDBJ databases">
        <title>Genomic Encyclopedia of Type Strains, Phase IV (KMG-IV): sequencing the most valuable type-strain genomes for metagenomic binning, comparative biology and taxonomic classification.</title>
        <authorList>
            <person name="Goeker M."/>
        </authorList>
    </citation>
    <scope>NUCLEOTIDE SEQUENCE [LARGE SCALE GENOMIC DNA]</scope>
    <source>
        <strain evidence="2 3">DSM 4006</strain>
    </source>
</reference>
<protein>
    <submittedName>
        <fullName evidence="2">Peptidoglycan/xylan/chitin deacetylase (PgdA/CDA1 family)</fullName>
    </submittedName>
</protein>
<proteinExistence type="predicted"/>
<sequence>MSHAPTYRWPNGNAVAVSLSFDFDGETPFLWRTRDINRSVIGEMEQRRFGPRVGIYRILDVLKQWHIKATFFVPGLIAERYPEAVEAIVRDQHEIGLHGYVHERVDEIDDGTLDWTIAAAKQKLEDITGRPVCGYRSPSWEMTPAVFAALKRHGLTYDSSLMGYDHPYWMEGVPEVPVQWLLDDAIFYRYVGGGQANPPQRPSHVYRLWEEEYTGLRAYGGLFLLTMHPWISGRASRIAALERLIRRIRSHHDVWWATCQEVADYHSTHYVSQFHETASERLWGGPHG</sequence>
<dbReference type="SUPFAM" id="SSF88713">
    <property type="entry name" value="Glycoside hydrolase/deacetylase"/>
    <property type="match status" value="1"/>
</dbReference>
<dbReference type="Pfam" id="PF01522">
    <property type="entry name" value="Polysacc_deac_1"/>
    <property type="match status" value="1"/>
</dbReference>
<feature type="domain" description="NodB homology" evidence="1">
    <location>
        <begin position="38"/>
        <end position="257"/>
    </location>
</feature>
<dbReference type="InterPro" id="IPR011330">
    <property type="entry name" value="Glyco_hydro/deAcase_b/a-brl"/>
</dbReference>
<dbReference type="PANTHER" id="PTHR47561:SF1">
    <property type="entry name" value="POLYSACCHARIDE DEACETYLASE FAMILY PROTEIN (AFU_ORTHOLOGUE AFUA_6G05030)"/>
    <property type="match status" value="1"/>
</dbReference>
<name>A0ABT9XHW9_9BACL</name>
<organism evidence="2 3">
    <name type="scientific">Alicyclobacillus cycloheptanicus</name>
    <dbReference type="NCBI Taxonomy" id="1457"/>
    <lineage>
        <taxon>Bacteria</taxon>
        <taxon>Bacillati</taxon>
        <taxon>Bacillota</taxon>
        <taxon>Bacilli</taxon>
        <taxon>Bacillales</taxon>
        <taxon>Alicyclobacillaceae</taxon>
        <taxon>Alicyclobacillus</taxon>
    </lineage>
</organism>
<accession>A0ABT9XHW9</accession>
<dbReference type="InterPro" id="IPR002509">
    <property type="entry name" value="NODB_dom"/>
</dbReference>
<dbReference type="EMBL" id="JAUSTP010000012">
    <property type="protein sequence ID" value="MDQ0189885.1"/>
    <property type="molecule type" value="Genomic_DNA"/>
</dbReference>
<dbReference type="PANTHER" id="PTHR47561">
    <property type="entry name" value="POLYSACCHARIDE DEACETYLASE FAMILY PROTEIN (AFU_ORTHOLOGUE AFUA_6G05030)"/>
    <property type="match status" value="1"/>
</dbReference>
<evidence type="ECO:0000313" key="3">
    <source>
        <dbReference type="Proteomes" id="UP001232973"/>
    </source>
</evidence>
<dbReference type="CDD" id="cd10938">
    <property type="entry name" value="CE4_HpPgdA_like"/>
    <property type="match status" value="1"/>
</dbReference>
<dbReference type="Proteomes" id="UP001232973">
    <property type="component" value="Unassembled WGS sequence"/>
</dbReference>
<dbReference type="PROSITE" id="PS51677">
    <property type="entry name" value="NODB"/>
    <property type="match status" value="1"/>
</dbReference>
<keyword evidence="3" id="KW-1185">Reference proteome</keyword>
<gene>
    <name evidence="2" type="ORF">J2S03_001748</name>
</gene>
<evidence type="ECO:0000259" key="1">
    <source>
        <dbReference type="PROSITE" id="PS51677"/>
    </source>
</evidence>
<dbReference type="InterPro" id="IPR037950">
    <property type="entry name" value="PgdA-like"/>
</dbReference>